<reference evidence="2 3" key="1">
    <citation type="submission" date="2022-04" db="EMBL/GenBank/DDBJ databases">
        <title>Positive selection, recombination, and allopatry shape intraspecific diversity of widespread and dominant cyanobacteria.</title>
        <authorList>
            <person name="Wei J."/>
            <person name="Shu W."/>
            <person name="Hu C."/>
        </authorList>
    </citation>
    <scope>NUCLEOTIDE SEQUENCE [LARGE SCALE GENOMIC DNA]</scope>
    <source>
        <strain evidence="2 3">GB2-A4</strain>
    </source>
</reference>
<keyword evidence="3" id="KW-1185">Reference proteome</keyword>
<dbReference type="PANTHER" id="PTHR37292">
    <property type="entry name" value="VNG6097C"/>
    <property type="match status" value="1"/>
</dbReference>
<dbReference type="Pfam" id="PF03235">
    <property type="entry name" value="GmrSD_N"/>
    <property type="match status" value="1"/>
</dbReference>
<accession>A0ABV0JDN6</accession>
<gene>
    <name evidence="2" type="ORF">NC998_22600</name>
</gene>
<sequence length="532" mass="60762">MKSNIATRLSTDTPFIEDLISGIRRGEIKIPQFQRKFVWKEEQALRLLDSIASNYPVGSLLLWKTPNKLATERNIGEFRLPETDDLTPTDYVLDGQQRITVIYSCFGPEEEDLGFQAAYDLVNEVFIERSLEHKPHVFSLRLLYRTTKLLNFRSGLVSHPDSERLQERLDQIIKVFTSYKVPVVTLKGLSVEEVCPIFERVNSSGTRLSTYDLMVAATWSKTFDLNQESAIISESLTPKGFGDIEGDTVLKCLSAVRNKGIKKEQVLSLRDLEKEDMDKLVIQVKNALLKTVDLLTTEFKIYSWDFLPYEAYAVILCYIFVKRLRLESDDIRRVRQWFWISSFSERYRGASEHFVSKDLEAIDRFVVAADGVIPFGSTPSANELLTLAFRSNNSRTRAFILLLALCGPRNLTNGASIDPSDALSTFNKKQFHHIYPKAYLSRTGSQLDQNALLNICMLTASENNWISDKNPNEYLPALISINRNDIEVIFNSNLMPLPSLVDYSVLAYEEFLKERAKLVEEKIRRLCAGDSI</sequence>
<dbReference type="EMBL" id="JAMPKM010000017">
    <property type="protein sequence ID" value="MEP0819897.1"/>
    <property type="molecule type" value="Genomic_DNA"/>
</dbReference>
<organism evidence="2 3">
    <name type="scientific">Trichocoleus desertorum GB2-A4</name>
    <dbReference type="NCBI Taxonomy" id="2933944"/>
    <lineage>
        <taxon>Bacteria</taxon>
        <taxon>Bacillati</taxon>
        <taxon>Cyanobacteriota</taxon>
        <taxon>Cyanophyceae</taxon>
        <taxon>Leptolyngbyales</taxon>
        <taxon>Trichocoleusaceae</taxon>
        <taxon>Trichocoleus</taxon>
    </lineage>
</organism>
<evidence type="ECO:0000313" key="2">
    <source>
        <dbReference type="EMBL" id="MEP0819897.1"/>
    </source>
</evidence>
<evidence type="ECO:0000259" key="1">
    <source>
        <dbReference type="Pfam" id="PF03235"/>
    </source>
</evidence>
<dbReference type="Proteomes" id="UP001464891">
    <property type="component" value="Unassembled WGS sequence"/>
</dbReference>
<feature type="domain" description="GmrSD restriction endonucleases N-terminal" evidence="1">
    <location>
        <begin position="16"/>
        <end position="216"/>
    </location>
</feature>
<comment type="caution">
    <text evidence="2">The sequence shown here is derived from an EMBL/GenBank/DDBJ whole genome shotgun (WGS) entry which is preliminary data.</text>
</comment>
<dbReference type="RefSeq" id="WP_190432902.1">
    <property type="nucleotide sequence ID" value="NZ_JAMPKM010000017.1"/>
</dbReference>
<name>A0ABV0JDN6_9CYAN</name>
<protein>
    <submittedName>
        <fullName evidence="2">DUF262 domain-containing protein</fullName>
    </submittedName>
</protein>
<evidence type="ECO:0000313" key="3">
    <source>
        <dbReference type="Proteomes" id="UP001464891"/>
    </source>
</evidence>
<dbReference type="PANTHER" id="PTHR37292:SF2">
    <property type="entry name" value="DUF262 DOMAIN-CONTAINING PROTEIN"/>
    <property type="match status" value="1"/>
</dbReference>
<dbReference type="InterPro" id="IPR004919">
    <property type="entry name" value="GmrSD_N"/>
</dbReference>
<proteinExistence type="predicted"/>